<dbReference type="Proteomes" id="UP000002028">
    <property type="component" value="Chromosome"/>
</dbReference>
<evidence type="ECO:0000313" key="2">
    <source>
        <dbReference type="EMBL" id="ADB40080.1"/>
    </source>
</evidence>
<dbReference type="AlphaFoldDB" id="D2QJN4"/>
<dbReference type="KEGG" id="sli:Slin_4093"/>
<dbReference type="Gene3D" id="3.90.550.10">
    <property type="entry name" value="Spore Coat Polysaccharide Biosynthesis Protein SpsA, Chain A"/>
    <property type="match status" value="1"/>
</dbReference>
<dbReference type="InterPro" id="IPR050834">
    <property type="entry name" value="Glycosyltransf_2"/>
</dbReference>
<evidence type="ECO:0000313" key="3">
    <source>
        <dbReference type="Proteomes" id="UP000002028"/>
    </source>
</evidence>
<sequence length="296" mass="34607">MFHYSIIICTYNRVDFLKETIESLLLHFKDYSKYELLIIDNKSTDNTAEVVKPFLRFPHVRYVLETNQGLSYARNRGIKEARNEVLIFLDDDIDIEANYLDICDQIYSDPNTHVVGGKVLPYQSAIPAWMPEQFYYLMSVFDLGNSACYTQKLMGANYSMRRDAALKIGWYNVELGRKGSNLMGGEEVDYLNRARDLGYQVLYRPDLVVYHKIGNKLNKKYIFDYAYYLGRSERIIEVQRSKPRFLAKCVKAVLMIGLHAVYGFYAPNPKQQTYFKIKQLYSFAYLNLFANKFGKK</sequence>
<dbReference type="STRING" id="504472.Slin_4093"/>
<dbReference type="InterPro" id="IPR001173">
    <property type="entry name" value="Glyco_trans_2-like"/>
</dbReference>
<name>D2QJN4_SPILD</name>
<evidence type="ECO:0000259" key="1">
    <source>
        <dbReference type="Pfam" id="PF00535"/>
    </source>
</evidence>
<keyword evidence="3" id="KW-1185">Reference proteome</keyword>
<dbReference type="eggNOG" id="COG1216">
    <property type="taxonomic scope" value="Bacteria"/>
</dbReference>
<dbReference type="EMBL" id="CP001769">
    <property type="protein sequence ID" value="ADB40080.1"/>
    <property type="molecule type" value="Genomic_DNA"/>
</dbReference>
<accession>D2QJN4</accession>
<dbReference type="Pfam" id="PF00535">
    <property type="entry name" value="Glycos_transf_2"/>
    <property type="match status" value="1"/>
</dbReference>
<reference evidence="2 3" key="1">
    <citation type="journal article" date="2010" name="Stand. Genomic Sci.">
        <title>Complete genome sequence of Spirosoma linguale type strain (1).</title>
        <authorList>
            <person name="Lail K."/>
            <person name="Sikorski J."/>
            <person name="Saunders E."/>
            <person name="Lapidus A."/>
            <person name="Glavina Del Rio T."/>
            <person name="Copeland A."/>
            <person name="Tice H."/>
            <person name="Cheng J.-F."/>
            <person name="Lucas S."/>
            <person name="Nolan M."/>
            <person name="Bruce D."/>
            <person name="Goodwin L."/>
            <person name="Pitluck S."/>
            <person name="Ivanova N."/>
            <person name="Mavromatis K."/>
            <person name="Ovchinnikova G."/>
            <person name="Pati A."/>
            <person name="Chen A."/>
            <person name="Palaniappan K."/>
            <person name="Land M."/>
            <person name="Hauser L."/>
            <person name="Chang Y.-J."/>
            <person name="Jeffries C.D."/>
            <person name="Chain P."/>
            <person name="Brettin T."/>
            <person name="Detter J.C."/>
            <person name="Schuetze A."/>
            <person name="Rohde M."/>
            <person name="Tindall B.J."/>
            <person name="Goeker M."/>
            <person name="Bristow J."/>
            <person name="Eisen J.A."/>
            <person name="Markowitz V."/>
            <person name="Hugenholtz P."/>
            <person name="Kyrpides N.C."/>
            <person name="Klenk H.-P."/>
            <person name="Chen F."/>
        </authorList>
    </citation>
    <scope>NUCLEOTIDE SEQUENCE [LARGE SCALE GENOMIC DNA]</scope>
    <source>
        <strain evidence="3">ATCC 33905 / DSM 74 / LMG 10896 / Claus 1</strain>
    </source>
</reference>
<dbReference type="InterPro" id="IPR029044">
    <property type="entry name" value="Nucleotide-diphossugar_trans"/>
</dbReference>
<feature type="domain" description="Glycosyltransferase 2-like" evidence="1">
    <location>
        <begin position="5"/>
        <end position="137"/>
    </location>
</feature>
<dbReference type="CAZy" id="GT2">
    <property type="family name" value="Glycosyltransferase Family 2"/>
</dbReference>
<dbReference type="RefSeq" id="WP_012928590.1">
    <property type="nucleotide sequence ID" value="NC_013730.1"/>
</dbReference>
<proteinExistence type="predicted"/>
<dbReference type="HOGENOM" id="CLU_025996_19_2_10"/>
<dbReference type="PANTHER" id="PTHR43685:SF3">
    <property type="entry name" value="SLR2126 PROTEIN"/>
    <property type="match status" value="1"/>
</dbReference>
<gene>
    <name evidence="2" type="ordered locus">Slin_4093</name>
</gene>
<dbReference type="PANTHER" id="PTHR43685">
    <property type="entry name" value="GLYCOSYLTRANSFERASE"/>
    <property type="match status" value="1"/>
</dbReference>
<dbReference type="SUPFAM" id="SSF53448">
    <property type="entry name" value="Nucleotide-diphospho-sugar transferases"/>
    <property type="match status" value="1"/>
</dbReference>
<dbReference type="GO" id="GO:0016740">
    <property type="term" value="F:transferase activity"/>
    <property type="evidence" value="ECO:0007669"/>
    <property type="project" value="UniProtKB-KW"/>
</dbReference>
<protein>
    <submittedName>
        <fullName evidence="2">Glycosyl transferase family 2</fullName>
    </submittedName>
</protein>
<keyword evidence="2" id="KW-0808">Transferase</keyword>
<organism evidence="2 3">
    <name type="scientific">Spirosoma linguale (strain ATCC 33905 / DSM 74 / LMG 10896 / Claus 1)</name>
    <dbReference type="NCBI Taxonomy" id="504472"/>
    <lineage>
        <taxon>Bacteria</taxon>
        <taxon>Pseudomonadati</taxon>
        <taxon>Bacteroidota</taxon>
        <taxon>Cytophagia</taxon>
        <taxon>Cytophagales</taxon>
        <taxon>Cytophagaceae</taxon>
        <taxon>Spirosoma</taxon>
    </lineage>
</organism>